<sequence>MASNDNVTVSQRETEGVVAQRKDIEAAGITPSLIPHTHLEHLDTFLEADQSQHLYFARHDGKVHDPLGAGSYIFEKEYVPSLMRYMGLPLEGNEFVNRTSRLATSAVVHIGAQPNNSPHAGTIVVFILAFLIAQDIKKFYRELRTGDISEEFRLWIDDFQILVRLDLVDTAPAAVAVRKMY</sequence>
<dbReference type="OrthoDB" id="2149705at2759"/>
<dbReference type="GO" id="GO:0004812">
    <property type="term" value="F:aminoacyl-tRNA ligase activity"/>
    <property type="evidence" value="ECO:0007669"/>
    <property type="project" value="InterPro"/>
</dbReference>
<proteinExistence type="predicted"/>
<keyword evidence="2" id="KW-1185">Reference proteome</keyword>
<reference evidence="1 2" key="1">
    <citation type="submission" date="2014-04" db="EMBL/GenBank/DDBJ databases">
        <authorList>
            <consortium name="DOE Joint Genome Institute"/>
            <person name="Kuo A."/>
            <person name="Tarkka M."/>
            <person name="Buscot F."/>
            <person name="Kohler A."/>
            <person name="Nagy L.G."/>
            <person name="Floudas D."/>
            <person name="Copeland A."/>
            <person name="Barry K.W."/>
            <person name="Cichocki N."/>
            <person name="Veneault-Fourrey C."/>
            <person name="LaButti K."/>
            <person name="Lindquist E.A."/>
            <person name="Lipzen A."/>
            <person name="Lundell T."/>
            <person name="Morin E."/>
            <person name="Murat C."/>
            <person name="Sun H."/>
            <person name="Tunlid A."/>
            <person name="Henrissat B."/>
            <person name="Grigoriev I.V."/>
            <person name="Hibbett D.S."/>
            <person name="Martin F."/>
            <person name="Nordberg H.P."/>
            <person name="Cantor M.N."/>
            <person name="Hua S.X."/>
        </authorList>
    </citation>
    <scope>NUCLEOTIDE SEQUENCE [LARGE SCALE GENOMIC DNA]</scope>
    <source>
        <strain evidence="1 2">F 1598</strain>
    </source>
</reference>
<evidence type="ECO:0000313" key="1">
    <source>
        <dbReference type="EMBL" id="KIM71066.1"/>
    </source>
</evidence>
<dbReference type="HOGENOM" id="CLU_1489551_0_0_1"/>
<dbReference type="PROSITE" id="PS00178">
    <property type="entry name" value="AA_TRNA_LIGASE_I"/>
    <property type="match status" value="1"/>
</dbReference>
<protein>
    <submittedName>
        <fullName evidence="1">Uncharacterized protein</fullName>
    </submittedName>
</protein>
<name>A0A0C3ETD4_PILCF</name>
<reference evidence="2" key="2">
    <citation type="submission" date="2015-01" db="EMBL/GenBank/DDBJ databases">
        <title>Evolutionary Origins and Diversification of the Mycorrhizal Mutualists.</title>
        <authorList>
            <consortium name="DOE Joint Genome Institute"/>
            <consortium name="Mycorrhizal Genomics Consortium"/>
            <person name="Kohler A."/>
            <person name="Kuo A."/>
            <person name="Nagy L.G."/>
            <person name="Floudas D."/>
            <person name="Copeland A."/>
            <person name="Barry K.W."/>
            <person name="Cichocki N."/>
            <person name="Veneault-Fourrey C."/>
            <person name="LaButti K."/>
            <person name="Lindquist E.A."/>
            <person name="Lipzen A."/>
            <person name="Lundell T."/>
            <person name="Morin E."/>
            <person name="Murat C."/>
            <person name="Riley R."/>
            <person name="Ohm R."/>
            <person name="Sun H."/>
            <person name="Tunlid A."/>
            <person name="Henrissat B."/>
            <person name="Grigoriev I.V."/>
            <person name="Hibbett D.S."/>
            <person name="Martin F."/>
        </authorList>
    </citation>
    <scope>NUCLEOTIDE SEQUENCE [LARGE SCALE GENOMIC DNA]</scope>
    <source>
        <strain evidence="2">F 1598</strain>
    </source>
</reference>
<dbReference type="AlphaFoldDB" id="A0A0C3ETD4"/>
<dbReference type="InParanoid" id="A0A0C3ETD4"/>
<gene>
    <name evidence="1" type="ORF">PILCRDRAFT_17419</name>
</gene>
<dbReference type="InterPro" id="IPR001412">
    <property type="entry name" value="aa-tRNA-synth_I_CS"/>
</dbReference>
<dbReference type="GO" id="GO:0005524">
    <property type="term" value="F:ATP binding"/>
    <property type="evidence" value="ECO:0007669"/>
    <property type="project" value="InterPro"/>
</dbReference>
<evidence type="ECO:0000313" key="2">
    <source>
        <dbReference type="Proteomes" id="UP000054166"/>
    </source>
</evidence>
<dbReference type="GO" id="GO:0006418">
    <property type="term" value="P:tRNA aminoacylation for protein translation"/>
    <property type="evidence" value="ECO:0007669"/>
    <property type="project" value="InterPro"/>
</dbReference>
<accession>A0A0C3ETD4</accession>
<organism evidence="1 2">
    <name type="scientific">Piloderma croceum (strain F 1598)</name>
    <dbReference type="NCBI Taxonomy" id="765440"/>
    <lineage>
        <taxon>Eukaryota</taxon>
        <taxon>Fungi</taxon>
        <taxon>Dikarya</taxon>
        <taxon>Basidiomycota</taxon>
        <taxon>Agaricomycotina</taxon>
        <taxon>Agaricomycetes</taxon>
        <taxon>Agaricomycetidae</taxon>
        <taxon>Atheliales</taxon>
        <taxon>Atheliaceae</taxon>
        <taxon>Piloderma</taxon>
    </lineage>
</organism>
<dbReference type="Proteomes" id="UP000054166">
    <property type="component" value="Unassembled WGS sequence"/>
</dbReference>
<dbReference type="EMBL" id="KN833525">
    <property type="protein sequence ID" value="KIM71066.1"/>
    <property type="molecule type" value="Genomic_DNA"/>
</dbReference>